<comment type="caution">
    <text evidence="1">The sequence shown here is derived from an EMBL/GenBank/DDBJ whole genome shotgun (WGS) entry which is preliminary data.</text>
</comment>
<evidence type="ECO:0000313" key="2">
    <source>
        <dbReference type="Proteomes" id="UP000309997"/>
    </source>
</evidence>
<keyword evidence="2" id="KW-1185">Reference proteome</keyword>
<accession>A0ACC4CHZ7</accession>
<organism evidence="1 2">
    <name type="scientific">Populus alba</name>
    <name type="common">White poplar</name>
    <dbReference type="NCBI Taxonomy" id="43335"/>
    <lineage>
        <taxon>Eukaryota</taxon>
        <taxon>Viridiplantae</taxon>
        <taxon>Streptophyta</taxon>
        <taxon>Embryophyta</taxon>
        <taxon>Tracheophyta</taxon>
        <taxon>Spermatophyta</taxon>
        <taxon>Magnoliopsida</taxon>
        <taxon>eudicotyledons</taxon>
        <taxon>Gunneridae</taxon>
        <taxon>Pentapetalae</taxon>
        <taxon>rosids</taxon>
        <taxon>fabids</taxon>
        <taxon>Malpighiales</taxon>
        <taxon>Salicaceae</taxon>
        <taxon>Saliceae</taxon>
        <taxon>Populus</taxon>
    </lineage>
</organism>
<dbReference type="Proteomes" id="UP000309997">
    <property type="component" value="Unassembled WGS sequence"/>
</dbReference>
<protein>
    <submittedName>
        <fullName evidence="1">Uncharacterized protein</fullName>
    </submittedName>
</protein>
<name>A0ACC4CHZ7_POPAL</name>
<evidence type="ECO:0000313" key="1">
    <source>
        <dbReference type="EMBL" id="KAL3597141.1"/>
    </source>
</evidence>
<reference evidence="1 2" key="1">
    <citation type="journal article" date="2024" name="Plant Biotechnol. J.">
        <title>Genome and CRISPR/Cas9 system of a widespread forest tree (Populus alba) in the world.</title>
        <authorList>
            <person name="Liu Y.J."/>
            <person name="Jiang P.F."/>
            <person name="Han X.M."/>
            <person name="Li X.Y."/>
            <person name="Wang H.M."/>
            <person name="Wang Y.J."/>
            <person name="Wang X.X."/>
            <person name="Zeng Q.Y."/>
        </authorList>
    </citation>
    <scope>NUCLEOTIDE SEQUENCE [LARGE SCALE GENOMIC DNA]</scope>
    <source>
        <strain evidence="2">cv. PAL-ZL1</strain>
    </source>
</reference>
<dbReference type="EMBL" id="RCHU02000004">
    <property type="protein sequence ID" value="KAL3597141.1"/>
    <property type="molecule type" value="Genomic_DNA"/>
</dbReference>
<sequence>MDMNCSNVLRDIQEQLQLMQMKISNMSNQMNNLSRRMESIETLQDFGHISYSYHNKALFIEGQKDIGEKDNCDDKVYEPNPNDFQDLNDEEDESNLLGCVRSLSTQIKTTRLSVVRCALTQPKGIEDWRRTAIFYTYIKCEDKGCKIIIDNGSCINAVSSSSVSRLGLKYVPHPKPYRVFWVND</sequence>
<gene>
    <name evidence="1" type="ORF">D5086_008778</name>
</gene>
<proteinExistence type="predicted"/>